<protein>
    <recommendedName>
        <fullName evidence="15">Transcriptional adapter</fullName>
    </recommendedName>
</protein>
<dbReference type="CDD" id="cd02335">
    <property type="entry name" value="ZZ_ADA2"/>
    <property type="match status" value="1"/>
</dbReference>
<keyword evidence="14" id="KW-1185">Reference proteome</keyword>
<evidence type="ECO:0000256" key="3">
    <source>
        <dbReference type="ARBA" id="ARBA00022771"/>
    </source>
</evidence>
<feature type="region of interest" description="Disordered" evidence="7">
    <location>
        <begin position="1"/>
        <end position="44"/>
    </location>
</feature>
<feature type="compositionally biased region" description="Polar residues" evidence="7">
    <location>
        <begin position="565"/>
        <end position="576"/>
    </location>
</feature>
<comment type="caution">
    <text evidence="13">The sequence shown here is derived from an EMBL/GenBank/DDBJ whole genome shotgun (WGS) entry which is preliminary data.</text>
</comment>
<feature type="domain" description="SANT" evidence="11">
    <location>
        <begin position="109"/>
        <end position="161"/>
    </location>
</feature>
<evidence type="ECO:0000256" key="6">
    <source>
        <dbReference type="PROSITE-ProRule" id="PRU00228"/>
    </source>
</evidence>
<dbReference type="InterPro" id="IPR055141">
    <property type="entry name" value="TADA2A_B-like_dom"/>
</dbReference>
<dbReference type="InterPro" id="IPR043145">
    <property type="entry name" value="Znf_ZZ_sf"/>
</dbReference>
<evidence type="ECO:0000313" key="13">
    <source>
        <dbReference type="EMBL" id="KAK6141242.1"/>
    </source>
</evidence>
<dbReference type="InterPro" id="IPR009057">
    <property type="entry name" value="Homeodomain-like_sf"/>
</dbReference>
<dbReference type="Gene3D" id="1.10.10.60">
    <property type="entry name" value="Homeodomain-like"/>
    <property type="match status" value="1"/>
</dbReference>
<dbReference type="InterPro" id="IPR000433">
    <property type="entry name" value="Znf_ZZ"/>
</dbReference>
<dbReference type="PROSITE" id="PS50934">
    <property type="entry name" value="SWIRM"/>
    <property type="match status" value="1"/>
</dbReference>
<dbReference type="Pfam" id="PF25299">
    <property type="entry name" value="ZZ_ADA2"/>
    <property type="match status" value="1"/>
</dbReference>
<proteinExistence type="predicted"/>
<dbReference type="InterPro" id="IPR017884">
    <property type="entry name" value="SANT_dom"/>
</dbReference>
<dbReference type="Gene3D" id="3.30.60.90">
    <property type="match status" value="1"/>
</dbReference>
<dbReference type="InterPro" id="IPR041983">
    <property type="entry name" value="ADA2-like_ZZ"/>
</dbReference>
<feature type="domain" description="SWIRM" evidence="10">
    <location>
        <begin position="573"/>
        <end position="659"/>
    </location>
</feature>
<feature type="region of interest" description="Disordered" evidence="7">
    <location>
        <begin position="185"/>
        <end position="261"/>
    </location>
</feature>
<sequence>MGRSRSTAQAAAQAAADDPGQSRSKRKRSTQNVENTESVPPEVPGITDGKKALYHCNYCNKDISGKIRIKCVICSDFDLCVECFSVGAEVYPHKSNHPYRVMDNLAFPLICPDWNADEEMLLLEGIEMYGLGNWNEVAEHVGTKTRSQCIDHYDKIFMNSPCFPLPDMSHVMGKNREELLAMAKEHGETKKGSTTSGEVDGKEESSFSARIKMEDQRKEGQAGRSSSSISSEVDTVGGSSCGKMSSGAIKRLPGEVPSNGGLDAIKVEASVMSPEFQSDRSVGEKKPRTSGDEGVSMKVLSGYNSKRQEFEVEYDNDAEQLLADMEFKDTDTDAERELKLRVLHIYSKRYCILATNQILSVVSVGFSYHFVSSPESIRRFSDLVCQDKFRLQGMPNSSKRAGSELNKGMSYTLPLSDTFSLDERKRRKDFILERNLLYPDPFEKDLTLEEKELCRRYRVFMRFHSKEEHDELLRSVVEEQRILKRIQDLQEARAAGCRTSAEAERFIEQKMKREIEDNARRVKESSQGGPSGKYLQRMNHHKGEQDTSSSGGNKSPSVLDPGGKDSSSNTKGLTGSDVSDNWDVTGFLGADILSEAEKQLCGEMRILPTHYLNMLQTMSMGILSGNLTKKSDAHGLFNVDPSKVDKVYDMLIKKGIAQA</sequence>
<evidence type="ECO:0000259" key="9">
    <source>
        <dbReference type="PROSITE" id="PS50135"/>
    </source>
</evidence>
<feature type="compositionally biased region" description="Polar residues" evidence="7">
    <location>
        <begin position="546"/>
        <end position="556"/>
    </location>
</feature>
<dbReference type="Pfam" id="PF00249">
    <property type="entry name" value="Myb_DNA-binding"/>
    <property type="match status" value="1"/>
</dbReference>
<feature type="region of interest" description="Disordered" evidence="7">
    <location>
        <begin position="273"/>
        <end position="296"/>
    </location>
</feature>
<keyword evidence="5" id="KW-0539">Nucleus</keyword>
<dbReference type="Gene3D" id="1.10.10.10">
    <property type="entry name" value="Winged helix-like DNA-binding domain superfamily/Winged helix DNA-binding domain"/>
    <property type="match status" value="1"/>
</dbReference>
<feature type="domain" description="HTH myb-type" evidence="12">
    <location>
        <begin position="114"/>
        <end position="161"/>
    </location>
</feature>
<feature type="compositionally biased region" description="Basic and acidic residues" evidence="7">
    <location>
        <begin position="277"/>
        <end position="291"/>
    </location>
</feature>
<dbReference type="SUPFAM" id="SSF57850">
    <property type="entry name" value="RING/U-box"/>
    <property type="match status" value="1"/>
</dbReference>
<evidence type="ECO:0000256" key="7">
    <source>
        <dbReference type="SAM" id="MobiDB-lite"/>
    </source>
</evidence>
<keyword evidence="2" id="KW-0479">Metal-binding</keyword>
<gene>
    <name evidence="13" type="ORF">DH2020_025039</name>
</gene>
<feature type="domain" description="ZZ-type" evidence="9">
    <location>
        <begin position="51"/>
        <end position="107"/>
    </location>
</feature>
<evidence type="ECO:0000259" key="11">
    <source>
        <dbReference type="PROSITE" id="PS51293"/>
    </source>
</evidence>
<evidence type="ECO:0000313" key="14">
    <source>
        <dbReference type="Proteomes" id="UP001318860"/>
    </source>
</evidence>
<evidence type="ECO:0000256" key="4">
    <source>
        <dbReference type="ARBA" id="ARBA00022833"/>
    </source>
</evidence>
<feature type="region of interest" description="Disordered" evidence="7">
    <location>
        <begin position="517"/>
        <end position="576"/>
    </location>
</feature>
<accession>A0ABR0W108</accession>
<dbReference type="InterPro" id="IPR017930">
    <property type="entry name" value="Myb_dom"/>
</dbReference>
<feature type="compositionally biased region" description="Basic and acidic residues" evidence="7">
    <location>
        <begin position="199"/>
        <end position="221"/>
    </location>
</feature>
<dbReference type="PROSITE" id="PS51293">
    <property type="entry name" value="SANT"/>
    <property type="match status" value="1"/>
</dbReference>
<dbReference type="InterPro" id="IPR036388">
    <property type="entry name" value="WH-like_DNA-bd_sf"/>
</dbReference>
<evidence type="ECO:0000256" key="5">
    <source>
        <dbReference type="ARBA" id="ARBA00023242"/>
    </source>
</evidence>
<evidence type="ECO:0000256" key="2">
    <source>
        <dbReference type="ARBA" id="ARBA00022723"/>
    </source>
</evidence>
<dbReference type="Proteomes" id="UP001318860">
    <property type="component" value="Unassembled WGS sequence"/>
</dbReference>
<evidence type="ECO:0000259" key="8">
    <source>
        <dbReference type="PROSITE" id="PS50090"/>
    </source>
</evidence>
<evidence type="ECO:0000259" key="10">
    <source>
        <dbReference type="PROSITE" id="PS50934"/>
    </source>
</evidence>
<dbReference type="PROSITE" id="PS51294">
    <property type="entry name" value="HTH_MYB"/>
    <property type="match status" value="1"/>
</dbReference>
<dbReference type="SMART" id="SM00291">
    <property type="entry name" value="ZnF_ZZ"/>
    <property type="match status" value="1"/>
</dbReference>
<dbReference type="SMART" id="SM00717">
    <property type="entry name" value="SANT"/>
    <property type="match status" value="1"/>
</dbReference>
<dbReference type="PANTHER" id="PTHR12374">
    <property type="entry name" value="TRANSCRIPTIONAL ADAPTOR 2 ADA2 -RELATED"/>
    <property type="match status" value="1"/>
</dbReference>
<dbReference type="InterPro" id="IPR001005">
    <property type="entry name" value="SANT/Myb"/>
</dbReference>
<comment type="subcellular location">
    <subcellularLocation>
        <location evidence="1">Nucleus</location>
    </subcellularLocation>
</comment>
<keyword evidence="3 6" id="KW-0863">Zinc-finger</keyword>
<dbReference type="CDD" id="cd00167">
    <property type="entry name" value="SANT"/>
    <property type="match status" value="1"/>
</dbReference>
<dbReference type="EMBL" id="JABTTQ020000163">
    <property type="protein sequence ID" value="KAK6141242.1"/>
    <property type="molecule type" value="Genomic_DNA"/>
</dbReference>
<evidence type="ECO:0000259" key="12">
    <source>
        <dbReference type="PROSITE" id="PS51294"/>
    </source>
</evidence>
<dbReference type="PANTHER" id="PTHR12374:SF20">
    <property type="entry name" value="TRANSCRIPTIONAL ADAPTER 2-ALPHA"/>
    <property type="match status" value="1"/>
</dbReference>
<evidence type="ECO:0000256" key="1">
    <source>
        <dbReference type="ARBA" id="ARBA00004123"/>
    </source>
</evidence>
<dbReference type="PROSITE" id="PS01357">
    <property type="entry name" value="ZF_ZZ_1"/>
    <property type="match status" value="1"/>
</dbReference>
<dbReference type="PROSITE" id="PS50090">
    <property type="entry name" value="MYB_LIKE"/>
    <property type="match status" value="1"/>
</dbReference>
<reference evidence="13 14" key="1">
    <citation type="journal article" date="2021" name="Comput. Struct. Biotechnol. J.">
        <title>De novo genome assembly of the potent medicinal plant Rehmannia glutinosa using nanopore technology.</title>
        <authorList>
            <person name="Ma L."/>
            <person name="Dong C."/>
            <person name="Song C."/>
            <person name="Wang X."/>
            <person name="Zheng X."/>
            <person name="Niu Y."/>
            <person name="Chen S."/>
            <person name="Feng W."/>
        </authorList>
    </citation>
    <scope>NUCLEOTIDE SEQUENCE [LARGE SCALE GENOMIC DNA]</scope>
    <source>
        <strain evidence="13">DH-2019</strain>
    </source>
</reference>
<dbReference type="PROSITE" id="PS50135">
    <property type="entry name" value="ZF_ZZ_2"/>
    <property type="match status" value="1"/>
</dbReference>
<evidence type="ECO:0008006" key="15">
    <source>
        <dbReference type="Google" id="ProtNLM"/>
    </source>
</evidence>
<dbReference type="SUPFAM" id="SSF46689">
    <property type="entry name" value="Homeodomain-like"/>
    <property type="match status" value="2"/>
</dbReference>
<name>A0ABR0W108_REHGL</name>
<keyword evidence="4" id="KW-0862">Zinc</keyword>
<dbReference type="InterPro" id="IPR007526">
    <property type="entry name" value="SWIRM"/>
</dbReference>
<feature type="domain" description="Myb-like" evidence="8">
    <location>
        <begin position="114"/>
        <end position="157"/>
    </location>
</feature>
<dbReference type="Pfam" id="PF22941">
    <property type="entry name" value="TADA2A-like_3rd"/>
    <property type="match status" value="1"/>
</dbReference>
<organism evidence="13 14">
    <name type="scientific">Rehmannia glutinosa</name>
    <name type="common">Chinese foxglove</name>
    <dbReference type="NCBI Taxonomy" id="99300"/>
    <lineage>
        <taxon>Eukaryota</taxon>
        <taxon>Viridiplantae</taxon>
        <taxon>Streptophyta</taxon>
        <taxon>Embryophyta</taxon>
        <taxon>Tracheophyta</taxon>
        <taxon>Spermatophyta</taxon>
        <taxon>Magnoliopsida</taxon>
        <taxon>eudicotyledons</taxon>
        <taxon>Gunneridae</taxon>
        <taxon>Pentapetalae</taxon>
        <taxon>asterids</taxon>
        <taxon>lamiids</taxon>
        <taxon>Lamiales</taxon>
        <taxon>Orobanchaceae</taxon>
        <taxon>Rehmannieae</taxon>
        <taxon>Rehmannia</taxon>
    </lineage>
</organism>